<evidence type="ECO:0000313" key="2">
    <source>
        <dbReference type="EMBL" id="KAA0151524.1"/>
    </source>
</evidence>
<evidence type="ECO:0000313" key="3">
    <source>
        <dbReference type="Proteomes" id="UP000323011"/>
    </source>
</evidence>
<gene>
    <name evidence="2" type="ORF">FNF29_04447</name>
</gene>
<comment type="caution">
    <text evidence="2">The sequence shown here is derived from an EMBL/GenBank/DDBJ whole genome shotgun (WGS) entry which is preliminary data.</text>
</comment>
<dbReference type="EMBL" id="VLTN01000026">
    <property type="protein sequence ID" value="KAA0151524.1"/>
    <property type="molecule type" value="Genomic_DNA"/>
</dbReference>
<protein>
    <submittedName>
        <fullName evidence="2">Uncharacterized protein</fullName>
    </submittedName>
</protein>
<sequence>MAIQDPMLLWPPGSDHPRAGLIAVCLALAVCAAFVGCILAPLCLAVGSVPEQLEGGIGVLDESGRLSTFAGQLRRRSSFAMNFLETHPAFTSGYQGDAATNAT</sequence>
<dbReference type="AlphaFoldDB" id="A0A5A8CG39"/>
<reference evidence="2 3" key="1">
    <citation type="submission" date="2019-07" db="EMBL/GenBank/DDBJ databases">
        <title>Genomes of Cafeteria roenbergensis.</title>
        <authorList>
            <person name="Fischer M.G."/>
            <person name="Hackl T."/>
            <person name="Roman M."/>
        </authorList>
    </citation>
    <scope>NUCLEOTIDE SEQUENCE [LARGE SCALE GENOMIC DNA]</scope>
    <source>
        <strain evidence="2 3">BVI</strain>
    </source>
</reference>
<proteinExistence type="predicted"/>
<name>A0A5A8CG39_CAFRO</name>
<keyword evidence="1" id="KW-1133">Transmembrane helix</keyword>
<keyword evidence="1" id="KW-0812">Transmembrane</keyword>
<keyword evidence="3" id="KW-1185">Reference proteome</keyword>
<feature type="transmembrane region" description="Helical" evidence="1">
    <location>
        <begin position="20"/>
        <end position="44"/>
    </location>
</feature>
<evidence type="ECO:0000256" key="1">
    <source>
        <dbReference type="SAM" id="Phobius"/>
    </source>
</evidence>
<organism evidence="2 3">
    <name type="scientific">Cafeteria roenbergensis</name>
    <name type="common">Marine flagellate</name>
    <dbReference type="NCBI Taxonomy" id="33653"/>
    <lineage>
        <taxon>Eukaryota</taxon>
        <taxon>Sar</taxon>
        <taxon>Stramenopiles</taxon>
        <taxon>Bigyra</taxon>
        <taxon>Opalozoa</taxon>
        <taxon>Bicosoecida</taxon>
        <taxon>Cafeteriaceae</taxon>
        <taxon>Cafeteria</taxon>
    </lineage>
</organism>
<dbReference type="Proteomes" id="UP000323011">
    <property type="component" value="Unassembled WGS sequence"/>
</dbReference>
<accession>A0A5A8CG39</accession>
<keyword evidence="1" id="KW-0472">Membrane</keyword>